<dbReference type="Proteomes" id="UP001234202">
    <property type="component" value="Unassembled WGS sequence"/>
</dbReference>
<gene>
    <name evidence="1" type="ORF">QFC24_000695</name>
</gene>
<organism evidence="1 2">
    <name type="scientific">Naganishia onofrii</name>
    <dbReference type="NCBI Taxonomy" id="1851511"/>
    <lineage>
        <taxon>Eukaryota</taxon>
        <taxon>Fungi</taxon>
        <taxon>Dikarya</taxon>
        <taxon>Basidiomycota</taxon>
        <taxon>Agaricomycotina</taxon>
        <taxon>Tremellomycetes</taxon>
        <taxon>Filobasidiales</taxon>
        <taxon>Filobasidiaceae</taxon>
        <taxon>Naganishia</taxon>
    </lineage>
</organism>
<name>A0ACC2XYG9_9TREE</name>
<sequence>MESGENSKRKMGVLASATPVLQADQKEETGHNATDKDSVAETTSKEGTIAQDVMVPWVLQPKVQPKSKIPKKQAKKPRGPRGNGATNTVPATVATGTDKHETTNPSETTTSAMKESGQPDQAKPAAPQVFHRYYHLFVKGELRDLVSDAGRAEGFTIVQQQPTEAENCQASSLPRHASAPGQRKWLRVVEEGYEKDNWWLEGEVGLYTS</sequence>
<evidence type="ECO:0000313" key="1">
    <source>
        <dbReference type="EMBL" id="KAJ9128402.1"/>
    </source>
</evidence>
<proteinExistence type="predicted"/>
<dbReference type="EMBL" id="JASBWV010000001">
    <property type="protein sequence ID" value="KAJ9128402.1"/>
    <property type="molecule type" value="Genomic_DNA"/>
</dbReference>
<protein>
    <submittedName>
        <fullName evidence="1">Uncharacterized protein</fullName>
    </submittedName>
</protein>
<accession>A0ACC2XYG9</accession>
<reference evidence="1" key="1">
    <citation type="submission" date="2023-04" db="EMBL/GenBank/DDBJ databases">
        <title>Draft Genome sequencing of Naganishia species isolated from polar environments using Oxford Nanopore Technology.</title>
        <authorList>
            <person name="Leo P."/>
            <person name="Venkateswaran K."/>
        </authorList>
    </citation>
    <scope>NUCLEOTIDE SEQUENCE</scope>
    <source>
        <strain evidence="1">DBVPG 5303</strain>
    </source>
</reference>
<evidence type="ECO:0000313" key="2">
    <source>
        <dbReference type="Proteomes" id="UP001234202"/>
    </source>
</evidence>
<keyword evidence="2" id="KW-1185">Reference proteome</keyword>
<comment type="caution">
    <text evidence="1">The sequence shown here is derived from an EMBL/GenBank/DDBJ whole genome shotgun (WGS) entry which is preliminary data.</text>
</comment>